<feature type="region of interest" description="Disordered" evidence="1">
    <location>
        <begin position="162"/>
        <end position="183"/>
    </location>
</feature>
<comment type="caution">
    <text evidence="2">The sequence shown here is derived from an EMBL/GenBank/DDBJ whole genome shotgun (WGS) entry which is preliminary data.</text>
</comment>
<dbReference type="Proteomes" id="UP001215598">
    <property type="component" value="Unassembled WGS sequence"/>
</dbReference>
<reference evidence="2" key="1">
    <citation type="submission" date="2023-03" db="EMBL/GenBank/DDBJ databases">
        <title>Massive genome expansion in bonnet fungi (Mycena s.s.) driven by repeated elements and novel gene families across ecological guilds.</title>
        <authorList>
            <consortium name="Lawrence Berkeley National Laboratory"/>
            <person name="Harder C.B."/>
            <person name="Miyauchi S."/>
            <person name="Viragh M."/>
            <person name="Kuo A."/>
            <person name="Thoen E."/>
            <person name="Andreopoulos B."/>
            <person name="Lu D."/>
            <person name="Skrede I."/>
            <person name="Drula E."/>
            <person name="Henrissat B."/>
            <person name="Morin E."/>
            <person name="Kohler A."/>
            <person name="Barry K."/>
            <person name="LaButti K."/>
            <person name="Morin E."/>
            <person name="Salamov A."/>
            <person name="Lipzen A."/>
            <person name="Mereny Z."/>
            <person name="Hegedus B."/>
            <person name="Baldrian P."/>
            <person name="Stursova M."/>
            <person name="Weitz H."/>
            <person name="Taylor A."/>
            <person name="Grigoriev I.V."/>
            <person name="Nagy L.G."/>
            <person name="Martin F."/>
            <person name="Kauserud H."/>
        </authorList>
    </citation>
    <scope>NUCLEOTIDE SEQUENCE</scope>
    <source>
        <strain evidence="2">CBHHK182m</strain>
    </source>
</reference>
<gene>
    <name evidence="2" type="ORF">B0H16DRAFT_1468434</name>
</gene>
<evidence type="ECO:0000313" key="2">
    <source>
        <dbReference type="EMBL" id="KAJ7732660.1"/>
    </source>
</evidence>
<protein>
    <submittedName>
        <fullName evidence="2">Uncharacterized protein</fullName>
    </submittedName>
</protein>
<keyword evidence="3" id="KW-1185">Reference proteome</keyword>
<dbReference type="EMBL" id="JARKIB010000143">
    <property type="protein sequence ID" value="KAJ7732660.1"/>
    <property type="molecule type" value="Genomic_DNA"/>
</dbReference>
<evidence type="ECO:0000313" key="3">
    <source>
        <dbReference type="Proteomes" id="UP001215598"/>
    </source>
</evidence>
<feature type="region of interest" description="Disordered" evidence="1">
    <location>
        <begin position="1"/>
        <end position="21"/>
    </location>
</feature>
<sequence length="233" mass="26278">MKFETHTDMLRSAGVGGPQVSSEEFPYAELDRCSAIRDSEVGLWSTRDEEVLAMLRPQASGFTVGKGQTGVAQSPGSEYAYNKAETNRRSSDLHHRLCVIILTPTDNSVTPLSFAAYAERRKMDFRDSLLLWSNLPTPVHARAGEAVNEWKDLTGYVKKQDETRRLNRSSDSGAGRTDCNKRGEETLRGSLGAFTVAIVHKRDKRSWELPRSRPWLADARVLPSPNWTRRRRE</sequence>
<name>A0AAD7MTR4_9AGAR</name>
<organism evidence="2 3">
    <name type="scientific">Mycena metata</name>
    <dbReference type="NCBI Taxonomy" id="1033252"/>
    <lineage>
        <taxon>Eukaryota</taxon>
        <taxon>Fungi</taxon>
        <taxon>Dikarya</taxon>
        <taxon>Basidiomycota</taxon>
        <taxon>Agaricomycotina</taxon>
        <taxon>Agaricomycetes</taxon>
        <taxon>Agaricomycetidae</taxon>
        <taxon>Agaricales</taxon>
        <taxon>Marasmiineae</taxon>
        <taxon>Mycenaceae</taxon>
        <taxon>Mycena</taxon>
    </lineage>
</organism>
<dbReference type="AlphaFoldDB" id="A0AAD7MTR4"/>
<evidence type="ECO:0000256" key="1">
    <source>
        <dbReference type="SAM" id="MobiDB-lite"/>
    </source>
</evidence>
<proteinExistence type="predicted"/>
<accession>A0AAD7MTR4</accession>